<sequence length="113" mass="13096">MTIELVLEILCEDEEPKSPASTRAQGTSADEFYSRKYRNSSLRLGYICRRPNHVAKDCFYGNKKESVSSNQRRKVHRNTNSKEWNTANHVFTAEENLSENIWILDSCELLVIL</sequence>
<keyword evidence="2" id="KW-1185">Reference proteome</keyword>
<organism evidence="1 2">
    <name type="scientific">Araneus ventricosus</name>
    <name type="common">Orbweaver spider</name>
    <name type="synonym">Epeira ventricosa</name>
    <dbReference type="NCBI Taxonomy" id="182803"/>
    <lineage>
        <taxon>Eukaryota</taxon>
        <taxon>Metazoa</taxon>
        <taxon>Ecdysozoa</taxon>
        <taxon>Arthropoda</taxon>
        <taxon>Chelicerata</taxon>
        <taxon>Arachnida</taxon>
        <taxon>Araneae</taxon>
        <taxon>Araneomorphae</taxon>
        <taxon>Entelegynae</taxon>
        <taxon>Araneoidea</taxon>
        <taxon>Araneidae</taxon>
        <taxon>Araneus</taxon>
    </lineage>
</organism>
<comment type="caution">
    <text evidence="1">The sequence shown here is derived from an EMBL/GenBank/DDBJ whole genome shotgun (WGS) entry which is preliminary data.</text>
</comment>
<gene>
    <name evidence="1" type="ORF">AVEN_214380_1</name>
</gene>
<dbReference type="OrthoDB" id="7548346at2759"/>
<dbReference type="Proteomes" id="UP000499080">
    <property type="component" value="Unassembled WGS sequence"/>
</dbReference>
<dbReference type="AlphaFoldDB" id="A0A4Y2HPN4"/>
<proteinExistence type="predicted"/>
<accession>A0A4Y2HPN4</accession>
<protein>
    <submittedName>
        <fullName evidence="1">Uncharacterized protein</fullName>
    </submittedName>
</protein>
<evidence type="ECO:0000313" key="2">
    <source>
        <dbReference type="Proteomes" id="UP000499080"/>
    </source>
</evidence>
<evidence type="ECO:0000313" key="1">
    <source>
        <dbReference type="EMBL" id="GBM67049.1"/>
    </source>
</evidence>
<dbReference type="EMBL" id="BGPR01002059">
    <property type="protein sequence ID" value="GBM67049.1"/>
    <property type="molecule type" value="Genomic_DNA"/>
</dbReference>
<name>A0A4Y2HPN4_ARAVE</name>
<reference evidence="1 2" key="1">
    <citation type="journal article" date="2019" name="Sci. Rep.">
        <title>Orb-weaving spider Araneus ventricosus genome elucidates the spidroin gene catalogue.</title>
        <authorList>
            <person name="Kono N."/>
            <person name="Nakamura H."/>
            <person name="Ohtoshi R."/>
            <person name="Moran D.A.P."/>
            <person name="Shinohara A."/>
            <person name="Yoshida Y."/>
            <person name="Fujiwara M."/>
            <person name="Mori M."/>
            <person name="Tomita M."/>
            <person name="Arakawa K."/>
        </authorList>
    </citation>
    <scope>NUCLEOTIDE SEQUENCE [LARGE SCALE GENOMIC DNA]</scope>
</reference>